<gene>
    <name evidence="2" type="ORF">QDX21_11200</name>
</gene>
<reference evidence="2 3" key="1">
    <citation type="submission" date="2023-03" db="EMBL/GenBank/DDBJ databases">
        <title>Complete genome sequences of several Auritidibacter ignavus strains isolated from ear infections.</title>
        <authorList>
            <person name="Baehr T."/>
            <person name="Baumhoegger A.M."/>
        </authorList>
    </citation>
    <scope>NUCLEOTIDE SEQUENCE [LARGE SCALE GENOMIC DNA]</scope>
    <source>
        <strain evidence="2 3">BABAE-6</strain>
    </source>
</reference>
<dbReference type="GeneID" id="83695918"/>
<feature type="compositionally biased region" description="Low complexity" evidence="1">
    <location>
        <begin position="116"/>
        <end position="127"/>
    </location>
</feature>
<dbReference type="AlphaFoldDB" id="A0AAJ6DBW2"/>
<name>A0AAJ6DBW2_9MICC</name>
<keyword evidence="3" id="KW-1185">Reference proteome</keyword>
<organism evidence="2 3">
    <name type="scientific">Auritidibacter ignavus</name>
    <dbReference type="NCBI Taxonomy" id="678932"/>
    <lineage>
        <taxon>Bacteria</taxon>
        <taxon>Bacillati</taxon>
        <taxon>Actinomycetota</taxon>
        <taxon>Actinomycetes</taxon>
        <taxon>Micrococcales</taxon>
        <taxon>Micrococcaceae</taxon>
        <taxon>Auritidibacter</taxon>
    </lineage>
</organism>
<feature type="region of interest" description="Disordered" evidence="1">
    <location>
        <begin position="105"/>
        <end position="154"/>
    </location>
</feature>
<proteinExistence type="predicted"/>
<sequence>MRIPAKDLDLRNIEQLIEVNAGNRTVTGTLSCLIRTPYAIELVIGGSEKVTVGFEDEVDIYRGTLLAHLVRREKLEQENGGILSEQDLQDIESMLDPLFELLTGARAGCQPPPDQPSSTTSDGTTGPHPVSATVLPTKKARSLYPTPLEIANQR</sequence>
<evidence type="ECO:0000313" key="3">
    <source>
        <dbReference type="Proteomes" id="UP001224674"/>
    </source>
</evidence>
<accession>A0AAJ6DBW2</accession>
<evidence type="ECO:0000256" key="1">
    <source>
        <dbReference type="SAM" id="MobiDB-lite"/>
    </source>
</evidence>
<dbReference type="EMBL" id="CP122566">
    <property type="protein sequence ID" value="WGH92849.1"/>
    <property type="molecule type" value="Genomic_DNA"/>
</dbReference>
<evidence type="ECO:0000313" key="2">
    <source>
        <dbReference type="EMBL" id="WGH92849.1"/>
    </source>
</evidence>
<dbReference type="Proteomes" id="UP001224674">
    <property type="component" value="Chromosome"/>
</dbReference>
<dbReference type="RefSeq" id="WP_110110946.1">
    <property type="nucleotide sequence ID" value="NZ_CP122561.1"/>
</dbReference>
<protein>
    <submittedName>
        <fullName evidence="2">Uncharacterized protein</fullName>
    </submittedName>
</protein>